<evidence type="ECO:0000313" key="2">
    <source>
        <dbReference type="EMBL" id="KNC27097.1"/>
    </source>
</evidence>
<keyword evidence="3" id="KW-1185">Reference proteome</keyword>
<sequence>MGKYKIVIILFAIILVQTINAKPRDYSSAEIEWAKNVVNINPSASEKLLIFVVDNLMTIPKKYAANAVNTTSQLLKDEAIEDISKPQMLEFKEKLNMVLHEYDPTAKKMKSYYKTMDHFGNMVDYYYYHHEPEYSNIVHLLDKYNCKHIAMKLNDHLDTFFTEFMKMFNENKHDMNQSLLDWYDRFITLTDMQEKMKSIIEF</sequence>
<accession>A0A0L0C4C7</accession>
<feature type="non-terminal residue" evidence="2">
    <location>
        <position position="202"/>
    </location>
</feature>
<protein>
    <recommendedName>
        <fullName evidence="4">Plasmodium RESA N-terminal domain-containing protein</fullName>
    </recommendedName>
</protein>
<gene>
    <name evidence="2" type="ORF">FF38_12681</name>
</gene>
<evidence type="ECO:0000256" key="1">
    <source>
        <dbReference type="SAM" id="SignalP"/>
    </source>
</evidence>
<dbReference type="OrthoDB" id="8031411at2759"/>
<feature type="chain" id="PRO_5005535522" description="Plasmodium RESA N-terminal domain-containing protein" evidence="1">
    <location>
        <begin position="22"/>
        <end position="202"/>
    </location>
</feature>
<reference evidence="2 3" key="1">
    <citation type="journal article" date="2015" name="Nat. Commun.">
        <title>Lucilia cuprina genome unlocks parasitic fly biology to underpin future interventions.</title>
        <authorList>
            <person name="Anstead C.A."/>
            <person name="Korhonen P.K."/>
            <person name="Young N.D."/>
            <person name="Hall R.S."/>
            <person name="Jex A.R."/>
            <person name="Murali S.C."/>
            <person name="Hughes D.S."/>
            <person name="Lee S.F."/>
            <person name="Perry T."/>
            <person name="Stroehlein A.J."/>
            <person name="Ansell B.R."/>
            <person name="Breugelmans B."/>
            <person name="Hofmann A."/>
            <person name="Qu J."/>
            <person name="Dugan S."/>
            <person name="Lee S.L."/>
            <person name="Chao H."/>
            <person name="Dinh H."/>
            <person name="Han Y."/>
            <person name="Doddapaneni H.V."/>
            <person name="Worley K.C."/>
            <person name="Muzny D.M."/>
            <person name="Ioannidis P."/>
            <person name="Waterhouse R.M."/>
            <person name="Zdobnov E.M."/>
            <person name="James P.J."/>
            <person name="Bagnall N.H."/>
            <person name="Kotze A.C."/>
            <person name="Gibbs R.A."/>
            <person name="Richards S."/>
            <person name="Batterham P."/>
            <person name="Gasser R.B."/>
        </authorList>
    </citation>
    <scope>NUCLEOTIDE SEQUENCE [LARGE SCALE GENOMIC DNA]</scope>
    <source>
        <strain evidence="2 3">LS</strain>
        <tissue evidence="2">Full body</tissue>
    </source>
</reference>
<evidence type="ECO:0008006" key="4">
    <source>
        <dbReference type="Google" id="ProtNLM"/>
    </source>
</evidence>
<dbReference type="AlphaFoldDB" id="A0A0L0C4C7"/>
<keyword evidence="1" id="KW-0732">Signal</keyword>
<evidence type="ECO:0000313" key="3">
    <source>
        <dbReference type="Proteomes" id="UP000037069"/>
    </source>
</evidence>
<dbReference type="Proteomes" id="UP000037069">
    <property type="component" value="Unassembled WGS sequence"/>
</dbReference>
<dbReference type="EMBL" id="JRES01000933">
    <property type="protein sequence ID" value="KNC27097.1"/>
    <property type="molecule type" value="Genomic_DNA"/>
</dbReference>
<comment type="caution">
    <text evidence="2">The sequence shown here is derived from an EMBL/GenBank/DDBJ whole genome shotgun (WGS) entry which is preliminary data.</text>
</comment>
<feature type="signal peptide" evidence="1">
    <location>
        <begin position="1"/>
        <end position="21"/>
    </location>
</feature>
<organism evidence="2 3">
    <name type="scientific">Lucilia cuprina</name>
    <name type="common">Green bottle fly</name>
    <name type="synonym">Australian sheep blowfly</name>
    <dbReference type="NCBI Taxonomy" id="7375"/>
    <lineage>
        <taxon>Eukaryota</taxon>
        <taxon>Metazoa</taxon>
        <taxon>Ecdysozoa</taxon>
        <taxon>Arthropoda</taxon>
        <taxon>Hexapoda</taxon>
        <taxon>Insecta</taxon>
        <taxon>Pterygota</taxon>
        <taxon>Neoptera</taxon>
        <taxon>Endopterygota</taxon>
        <taxon>Diptera</taxon>
        <taxon>Brachycera</taxon>
        <taxon>Muscomorpha</taxon>
        <taxon>Oestroidea</taxon>
        <taxon>Calliphoridae</taxon>
        <taxon>Luciliinae</taxon>
        <taxon>Lucilia</taxon>
    </lineage>
</organism>
<proteinExistence type="predicted"/>
<name>A0A0L0C4C7_LUCCU</name>